<sequence length="406" mass="44677">MEINAGRLWDRLQELGKIGVDPHGGITRWTFTEEDMQARDWLADQMKQAGLSVREDPVGNVIGTYNPADSLEAPVLSGSHFDTVRCGGIFDGCLGLLAALEAAQTLKENNVMLKRPLMVIGYRDEEGNRFSSGMVGSKVVTGKADDADFLAQDATGITIGEAMKQRGYHPEDYKQGRIDPIHASVELHIEQGKVLEQADCPVGIVEGIPYLRFYEVTLSGCSGHAGATPMNDRQDPVVAMTKWIQKITALTSQRPYTVATVGNIQTFPGSTNVICDHVTFSLDIRSLKEHHIDDCLAAMKPLEAELESAGIGVSCQLRHILYGLACDERLKTDLEHIMSQRRIPYQRLMSGAGHDSQNFKDVCPCAMIFVRSQHGYSHRKEEYSTPQDCAAGAQALLDLLARLTME</sequence>
<dbReference type="SUPFAM" id="SSF53187">
    <property type="entry name" value="Zn-dependent exopeptidases"/>
    <property type="match status" value="1"/>
</dbReference>
<dbReference type="Pfam" id="PF07687">
    <property type="entry name" value="M20_dimer"/>
    <property type="match status" value="1"/>
</dbReference>
<evidence type="ECO:0000256" key="3">
    <source>
        <dbReference type="PIRSR" id="PIRSR001235-1"/>
    </source>
</evidence>
<dbReference type="RefSeq" id="WP_154239725.1">
    <property type="nucleotide sequence ID" value="NZ_CALJPI010000018.1"/>
</dbReference>
<dbReference type="EMBL" id="WKPJ01000027">
    <property type="protein sequence ID" value="MSA90468.1"/>
    <property type="molecule type" value="Genomic_DNA"/>
</dbReference>
<dbReference type="CDD" id="cd03884">
    <property type="entry name" value="M20_bAS"/>
    <property type="match status" value="1"/>
</dbReference>
<keyword evidence="8" id="KW-1185">Reference proteome</keyword>
<dbReference type="OrthoDB" id="9808195at2"/>
<protein>
    <submittedName>
        <fullName evidence="5">Hydantoinase/carbamoylase family amidase</fullName>
        <ecNumber evidence="5">3.5.-.-</ecNumber>
    </submittedName>
</protein>
<evidence type="ECO:0000313" key="6">
    <source>
        <dbReference type="EMBL" id="MSC34198.1"/>
    </source>
</evidence>
<dbReference type="NCBIfam" id="NF006771">
    <property type="entry name" value="PRK09290.1-5"/>
    <property type="match status" value="1"/>
</dbReference>
<dbReference type="Proteomes" id="UP000433575">
    <property type="component" value="Unassembled WGS sequence"/>
</dbReference>
<feature type="binding site" evidence="3">
    <location>
        <position position="378"/>
    </location>
    <ligand>
        <name>Zn(2+)</name>
        <dbReference type="ChEBI" id="CHEBI:29105"/>
        <label>2</label>
    </ligand>
</feature>
<dbReference type="PIRSF" id="PIRSF001235">
    <property type="entry name" value="Amidase_carbamoylase"/>
    <property type="match status" value="1"/>
</dbReference>
<name>A0A6N7SA79_9FIRM</name>
<keyword evidence="3" id="KW-0479">Metal-binding</keyword>
<dbReference type="EMBL" id="WKPI01000029">
    <property type="protein sequence ID" value="MSC34198.1"/>
    <property type="molecule type" value="Genomic_DNA"/>
</dbReference>
<dbReference type="GO" id="GO:0016813">
    <property type="term" value="F:hydrolase activity, acting on carbon-nitrogen (but not peptide) bonds, in linear amidines"/>
    <property type="evidence" value="ECO:0007669"/>
    <property type="project" value="InterPro"/>
</dbReference>
<evidence type="ECO:0000256" key="2">
    <source>
        <dbReference type="ARBA" id="ARBA00022801"/>
    </source>
</evidence>
<dbReference type="InterPro" id="IPR010158">
    <property type="entry name" value="Amidase_Cbmase"/>
</dbReference>
<gene>
    <name evidence="6" type="ORF">GKD88_13810</name>
    <name evidence="5" type="ORF">GKE08_14140</name>
</gene>
<comment type="similarity">
    <text evidence="1">Belongs to the peptidase M20 family.</text>
</comment>
<dbReference type="PANTHER" id="PTHR32494:SF5">
    <property type="entry name" value="ALLANTOATE AMIDOHYDROLASE"/>
    <property type="match status" value="1"/>
</dbReference>
<dbReference type="PANTHER" id="PTHR32494">
    <property type="entry name" value="ALLANTOATE DEIMINASE-RELATED"/>
    <property type="match status" value="1"/>
</dbReference>
<evidence type="ECO:0000313" key="8">
    <source>
        <dbReference type="Proteomes" id="UP000480929"/>
    </source>
</evidence>
<dbReference type="InterPro" id="IPR011650">
    <property type="entry name" value="Peptidase_M20_dimer"/>
</dbReference>
<feature type="binding site" evidence="3">
    <location>
        <position position="91"/>
    </location>
    <ligand>
        <name>Zn(2+)</name>
        <dbReference type="ChEBI" id="CHEBI:29105"/>
        <label>2</label>
    </ligand>
</feature>
<feature type="binding site" evidence="3">
    <location>
        <position position="80"/>
    </location>
    <ligand>
        <name>Zn(2+)</name>
        <dbReference type="ChEBI" id="CHEBI:29105"/>
        <label>1</label>
    </ligand>
</feature>
<accession>A0A6N7SA79</accession>
<keyword evidence="3" id="KW-0862">Zinc</keyword>
<organism evidence="5 7">
    <name type="scientific">Holdemania massiliensis</name>
    <dbReference type="NCBI Taxonomy" id="1468449"/>
    <lineage>
        <taxon>Bacteria</taxon>
        <taxon>Bacillati</taxon>
        <taxon>Bacillota</taxon>
        <taxon>Erysipelotrichia</taxon>
        <taxon>Erysipelotrichales</taxon>
        <taxon>Erysipelotrichaceae</taxon>
        <taxon>Holdemania</taxon>
    </lineage>
</organism>
<dbReference type="SUPFAM" id="SSF55031">
    <property type="entry name" value="Bacterial exopeptidase dimerisation domain"/>
    <property type="match status" value="1"/>
</dbReference>
<feature type="domain" description="Peptidase M20 dimerisation" evidence="4">
    <location>
        <begin position="214"/>
        <end position="300"/>
    </location>
</feature>
<feature type="binding site" evidence="3">
    <location>
        <position position="188"/>
    </location>
    <ligand>
        <name>Zn(2+)</name>
        <dbReference type="ChEBI" id="CHEBI:29105"/>
        <label>1</label>
    </ligand>
</feature>
<dbReference type="Gene3D" id="3.30.70.360">
    <property type="match status" value="1"/>
</dbReference>
<feature type="binding site" evidence="3">
    <location>
        <position position="126"/>
    </location>
    <ligand>
        <name>Zn(2+)</name>
        <dbReference type="ChEBI" id="CHEBI:29105"/>
        <label>2</label>
    </ligand>
</feature>
<dbReference type="AlphaFoldDB" id="A0A6N7SA79"/>
<dbReference type="Gene3D" id="3.40.630.10">
    <property type="entry name" value="Zn peptidases"/>
    <property type="match status" value="1"/>
</dbReference>
<dbReference type="EC" id="3.5.-.-" evidence="5"/>
<comment type="cofactor">
    <cofactor evidence="3">
        <name>Zn(2+)</name>
        <dbReference type="ChEBI" id="CHEBI:29105"/>
    </cofactor>
    <text evidence="3">Binds 2 Zn(2+) ions per subunit.</text>
</comment>
<dbReference type="Proteomes" id="UP000480929">
    <property type="component" value="Unassembled WGS sequence"/>
</dbReference>
<evidence type="ECO:0000313" key="5">
    <source>
        <dbReference type="EMBL" id="MSA90468.1"/>
    </source>
</evidence>
<dbReference type="GO" id="GO:0046872">
    <property type="term" value="F:metal ion binding"/>
    <property type="evidence" value="ECO:0007669"/>
    <property type="project" value="UniProtKB-KW"/>
</dbReference>
<dbReference type="InterPro" id="IPR036264">
    <property type="entry name" value="Bact_exopeptidase_dim_dom"/>
</dbReference>
<feature type="binding site" evidence="3">
    <location>
        <position position="91"/>
    </location>
    <ligand>
        <name>Zn(2+)</name>
        <dbReference type="ChEBI" id="CHEBI:29105"/>
        <label>1</label>
    </ligand>
</feature>
<keyword evidence="2 5" id="KW-0378">Hydrolase</keyword>
<dbReference type="InterPro" id="IPR002933">
    <property type="entry name" value="Peptidase_M20"/>
</dbReference>
<dbReference type="NCBIfam" id="TIGR01879">
    <property type="entry name" value="hydantase"/>
    <property type="match status" value="1"/>
</dbReference>
<evidence type="ECO:0000256" key="1">
    <source>
        <dbReference type="ARBA" id="ARBA00006153"/>
    </source>
</evidence>
<proteinExistence type="inferred from homology"/>
<reference evidence="7 8" key="1">
    <citation type="journal article" date="2019" name="Nat. Med.">
        <title>A library of human gut bacterial isolates paired with longitudinal multiomics data enables mechanistic microbiome research.</title>
        <authorList>
            <person name="Poyet M."/>
            <person name="Groussin M."/>
            <person name="Gibbons S.M."/>
            <person name="Avila-Pacheco J."/>
            <person name="Jiang X."/>
            <person name="Kearney S.M."/>
            <person name="Perrotta A.R."/>
            <person name="Berdy B."/>
            <person name="Zhao S."/>
            <person name="Lieberman T.D."/>
            <person name="Swanson P.K."/>
            <person name="Smith M."/>
            <person name="Roesemann S."/>
            <person name="Alexander J.E."/>
            <person name="Rich S.A."/>
            <person name="Livny J."/>
            <person name="Vlamakis H."/>
            <person name="Clish C."/>
            <person name="Bullock K."/>
            <person name="Deik A."/>
            <person name="Scott J."/>
            <person name="Pierce K.A."/>
            <person name="Xavier R.J."/>
            <person name="Alm E.J."/>
        </authorList>
    </citation>
    <scope>NUCLEOTIDE SEQUENCE [LARGE SCALE GENOMIC DNA]</scope>
    <source>
        <strain evidence="5 7">BIOML-A4</strain>
        <strain evidence="6 8">BIOML-A5</strain>
    </source>
</reference>
<evidence type="ECO:0000259" key="4">
    <source>
        <dbReference type="Pfam" id="PF07687"/>
    </source>
</evidence>
<evidence type="ECO:0000313" key="7">
    <source>
        <dbReference type="Proteomes" id="UP000433575"/>
    </source>
</evidence>
<comment type="caution">
    <text evidence="5">The sequence shown here is derived from an EMBL/GenBank/DDBJ whole genome shotgun (WGS) entry which is preliminary data.</text>
</comment>
<dbReference type="Pfam" id="PF01546">
    <property type="entry name" value="Peptidase_M20"/>
    <property type="match status" value="1"/>
</dbReference>